<dbReference type="GO" id="GO:0004180">
    <property type="term" value="F:carboxypeptidase activity"/>
    <property type="evidence" value="ECO:0007669"/>
    <property type="project" value="UniProtKB-KW"/>
</dbReference>
<feature type="domain" description="NlpC/P60" evidence="7">
    <location>
        <begin position="93"/>
        <end position="214"/>
    </location>
</feature>
<dbReference type="InterPro" id="IPR052062">
    <property type="entry name" value="Murein_DD/LD_carboxypeptidase"/>
</dbReference>
<dbReference type="Pfam" id="PF00877">
    <property type="entry name" value="NLPC_P60"/>
    <property type="match status" value="1"/>
</dbReference>
<feature type="chain" id="PRO_5012599521" evidence="6">
    <location>
        <begin position="22"/>
        <end position="216"/>
    </location>
</feature>
<keyword evidence="2" id="KW-0645">Protease</keyword>
<keyword evidence="4 8" id="KW-0378">Hydrolase</keyword>
<name>A0A1Y6KU40_9GAMM</name>
<gene>
    <name evidence="8" type="primary">mepS_1</name>
    <name evidence="8" type="ORF">PAQU9191_00912</name>
</gene>
<feature type="signal peptide" evidence="6">
    <location>
        <begin position="1"/>
        <end position="21"/>
    </location>
</feature>
<dbReference type="InterPro" id="IPR038765">
    <property type="entry name" value="Papain-like_cys_pep_sf"/>
</dbReference>
<sequence>MLYIFRIIIILSAFLSWYAAASTTKTTVHTKVHHARIYRHYSHKHQGHLIHHHTGHVYKKHHHLTKKQELHHTRHVHKKYQHLTKQQELRHLRLVRHKIFHAYYGWKGTPYYFGGSSHRGIDCSAFVMKMYRQVFHRYLPRTTLGQVKLGRRVRKDQAKLGDLVFFKTGHNERHVGIYLSHGDFMNSASSRGVSISNLHHIYWQRHFWQIRRLVTI</sequence>
<dbReference type="PANTHER" id="PTHR47360">
    <property type="entry name" value="MUREIN DD-ENDOPEPTIDASE MEPS/MUREIN LD-CARBOXYPEPTIDASE"/>
    <property type="match status" value="1"/>
</dbReference>
<dbReference type="EMBL" id="FYAH01000001">
    <property type="protein sequence ID" value="SMY15689.1"/>
    <property type="molecule type" value="Genomic_DNA"/>
</dbReference>
<evidence type="ECO:0000256" key="1">
    <source>
        <dbReference type="ARBA" id="ARBA00007074"/>
    </source>
</evidence>
<evidence type="ECO:0000256" key="4">
    <source>
        <dbReference type="ARBA" id="ARBA00022801"/>
    </source>
</evidence>
<evidence type="ECO:0000256" key="5">
    <source>
        <dbReference type="ARBA" id="ARBA00022807"/>
    </source>
</evidence>
<evidence type="ECO:0000313" key="9">
    <source>
        <dbReference type="Proteomes" id="UP000196485"/>
    </source>
</evidence>
<keyword evidence="9" id="KW-1185">Reference proteome</keyword>
<keyword evidence="8" id="KW-0121">Carboxypeptidase</keyword>
<dbReference type="GO" id="GO:0006508">
    <property type="term" value="P:proteolysis"/>
    <property type="evidence" value="ECO:0007669"/>
    <property type="project" value="UniProtKB-KW"/>
</dbReference>
<keyword evidence="3 6" id="KW-0732">Signal</keyword>
<evidence type="ECO:0000313" key="8">
    <source>
        <dbReference type="EMBL" id="SMY15689.1"/>
    </source>
</evidence>
<dbReference type="InterPro" id="IPR000064">
    <property type="entry name" value="NLP_P60_dom"/>
</dbReference>
<evidence type="ECO:0000259" key="7">
    <source>
        <dbReference type="PROSITE" id="PS51935"/>
    </source>
</evidence>
<evidence type="ECO:0000256" key="6">
    <source>
        <dbReference type="SAM" id="SignalP"/>
    </source>
</evidence>
<organism evidence="8 9">
    <name type="scientific">Photobacterium aquimaris</name>
    <dbReference type="NCBI Taxonomy" id="512643"/>
    <lineage>
        <taxon>Bacteria</taxon>
        <taxon>Pseudomonadati</taxon>
        <taxon>Pseudomonadota</taxon>
        <taxon>Gammaproteobacteria</taxon>
        <taxon>Vibrionales</taxon>
        <taxon>Vibrionaceae</taxon>
        <taxon>Photobacterium</taxon>
    </lineage>
</organism>
<reference evidence="9" key="1">
    <citation type="submission" date="2017-06" db="EMBL/GenBank/DDBJ databases">
        <authorList>
            <person name="Rodrigo-Torres L."/>
            <person name="Arahal R. D."/>
            <person name="Lucena T."/>
        </authorList>
    </citation>
    <scope>NUCLEOTIDE SEQUENCE [LARGE SCALE GENOMIC DNA]</scope>
    <source>
        <strain evidence="9">type strain: CECT 9192</strain>
    </source>
</reference>
<dbReference type="PROSITE" id="PS51935">
    <property type="entry name" value="NLPC_P60"/>
    <property type="match status" value="1"/>
</dbReference>
<accession>A0A1Y6KU40</accession>
<keyword evidence="5" id="KW-0788">Thiol protease</keyword>
<comment type="similarity">
    <text evidence="1">Belongs to the peptidase C40 family.</text>
</comment>
<protein>
    <submittedName>
        <fullName evidence="8">Murein DD-endopeptidase MepS/Murein LD-carboxypeptidase</fullName>
        <ecNumber evidence="8">3.4.-.-</ecNumber>
    </submittedName>
</protein>
<evidence type="ECO:0000256" key="3">
    <source>
        <dbReference type="ARBA" id="ARBA00022729"/>
    </source>
</evidence>
<dbReference type="GO" id="GO:0008234">
    <property type="term" value="F:cysteine-type peptidase activity"/>
    <property type="evidence" value="ECO:0007669"/>
    <property type="project" value="UniProtKB-KW"/>
</dbReference>
<dbReference type="AlphaFoldDB" id="A0A1Y6KU40"/>
<dbReference type="SUPFAM" id="SSF54001">
    <property type="entry name" value="Cysteine proteinases"/>
    <property type="match status" value="1"/>
</dbReference>
<dbReference type="Gene3D" id="3.90.1720.10">
    <property type="entry name" value="endopeptidase domain like (from Nostoc punctiforme)"/>
    <property type="match status" value="1"/>
</dbReference>
<dbReference type="EC" id="3.4.-.-" evidence="8"/>
<proteinExistence type="inferred from homology"/>
<dbReference type="PANTHER" id="PTHR47360:SF1">
    <property type="entry name" value="ENDOPEPTIDASE NLPC-RELATED"/>
    <property type="match status" value="1"/>
</dbReference>
<dbReference type="RefSeq" id="WP_087819882.1">
    <property type="nucleotide sequence ID" value="NZ_FYAH01000001.1"/>
</dbReference>
<evidence type="ECO:0000256" key="2">
    <source>
        <dbReference type="ARBA" id="ARBA00022670"/>
    </source>
</evidence>
<dbReference type="Proteomes" id="UP000196485">
    <property type="component" value="Unassembled WGS sequence"/>
</dbReference>